<dbReference type="EMBL" id="SCFB01000004">
    <property type="protein sequence ID" value="RZI46493.1"/>
    <property type="molecule type" value="Genomic_DNA"/>
</dbReference>
<accession>A0A4Q7DI82</accession>
<dbReference type="PANTHER" id="PTHR11102:SF160">
    <property type="entry name" value="ERAD-ASSOCIATED E3 UBIQUITIN-PROTEIN LIGASE COMPONENT HRD3"/>
    <property type="match status" value="1"/>
</dbReference>
<gene>
    <name evidence="2" type="ORF">EQU50_02595</name>
</gene>
<comment type="caution">
    <text evidence="2">The sequence shown here is derived from an EMBL/GenBank/DDBJ whole genome shotgun (WGS) entry which is preliminary data.</text>
</comment>
<dbReference type="InterPro" id="IPR050767">
    <property type="entry name" value="Sel1_AlgK"/>
</dbReference>
<dbReference type="InterPro" id="IPR011990">
    <property type="entry name" value="TPR-like_helical_dom_sf"/>
</dbReference>
<dbReference type="InterPro" id="IPR006597">
    <property type="entry name" value="Sel1-like"/>
</dbReference>
<dbReference type="Pfam" id="PF13374">
    <property type="entry name" value="TPR_10"/>
    <property type="match status" value="1"/>
</dbReference>
<reference evidence="2 3" key="1">
    <citation type="submission" date="2018-10" db="EMBL/GenBank/DDBJ databases">
        <title>An updated phylogeny of the Alphaproteobacteria reveals that the parasitic Rickettsiales and Holosporales have independent origins.</title>
        <authorList>
            <person name="Munoz-Gomez S.A."/>
            <person name="Hess S."/>
            <person name="Burger G."/>
            <person name="Lang B.F."/>
            <person name="Susko E."/>
            <person name="Slamovits C.H."/>
            <person name="Roger A.J."/>
        </authorList>
    </citation>
    <scope>NUCLEOTIDE SEQUENCE [LARGE SCALE GENOMIC DNA]</scope>
    <source>
        <strain evidence="2">HOLO01</strain>
    </source>
</reference>
<organism evidence="2 3">
    <name type="scientific">Candidatus Finniella inopinata</name>
    <dbReference type="NCBI Taxonomy" id="1696036"/>
    <lineage>
        <taxon>Bacteria</taxon>
        <taxon>Pseudomonadati</taxon>
        <taxon>Pseudomonadota</taxon>
        <taxon>Alphaproteobacteria</taxon>
        <taxon>Holosporales</taxon>
        <taxon>Candidatus Paracaedibacteraceae</taxon>
        <taxon>Candidatus Finniella</taxon>
    </lineage>
</organism>
<dbReference type="SUPFAM" id="SSF81901">
    <property type="entry name" value="HCP-like"/>
    <property type="match status" value="3"/>
</dbReference>
<proteinExistence type="predicted"/>
<dbReference type="Proteomes" id="UP000293550">
    <property type="component" value="Unassembled WGS sequence"/>
</dbReference>
<dbReference type="Pfam" id="PF08238">
    <property type="entry name" value="Sel1"/>
    <property type="match status" value="5"/>
</dbReference>
<dbReference type="PANTHER" id="PTHR11102">
    <property type="entry name" value="SEL-1-LIKE PROTEIN"/>
    <property type="match status" value="1"/>
</dbReference>
<dbReference type="Gene3D" id="1.25.40.10">
    <property type="entry name" value="Tetratricopeptide repeat domain"/>
    <property type="match status" value="3"/>
</dbReference>
<name>A0A4Q7DI82_9PROT</name>
<evidence type="ECO:0000313" key="3">
    <source>
        <dbReference type="Proteomes" id="UP000293550"/>
    </source>
</evidence>
<keyword evidence="3" id="KW-1185">Reference proteome</keyword>
<evidence type="ECO:0000313" key="2">
    <source>
        <dbReference type="EMBL" id="RZI46493.1"/>
    </source>
</evidence>
<protein>
    <submittedName>
        <fullName evidence="2">Sel1 repeat family protein</fullName>
    </submittedName>
</protein>
<dbReference type="AlphaFoldDB" id="A0A4Q7DI82"/>
<dbReference type="OrthoDB" id="9816559at2"/>
<dbReference type="SMART" id="SM00671">
    <property type="entry name" value="SEL1"/>
    <property type="match status" value="6"/>
</dbReference>
<sequence length="573" mass="64691">MILRMRIFFCSFIISVAICSGANSSGYWRLYDLLLHSRKSVPFCSGIIIQRKEGVQVLETSSLNDEDGRPKGLILKEVRYRPLVFLYAQPSLTHEFGLIWHQAGMFALRFQMNREAALYFLTQAAEYNKPESQFMKAILHKEDQKYEESFLSMKKAANNRHAEAAYHLGVYYEKGIGTAKNLARAEKCYRFSGLNGNCSVVLASASALGHLLFDQGRYQAALGCFESISSYDNEPSWYARLLSALLNNPPTKKVVKFCEEIEEKLPKPKVTGNGILQKKPRQKDIEAYFGALDEKGDAKAPFCIALLHRDKNEVEKAISCFLRSAQRGYAPAQIRCGNLAMEAKKFEKAYPFFLAAAEKGYPEAMFNCAVTCEKWLEHAGKGALSEVDQMQVREKIKIWYSKAADLNFLPAIHELGMVLYHEGKFEKTFRYLSLAADNGFDASIINLGLILYSQGCYERALTYLVKMADQNNYEARYYAGLVYGFHMPTTPLNFKKAVYYLTLASEGGITEANGGLKQLFERKAQAPNIPGEGEDYELFIYPPIGDVEGNTNTKSEHNEESKSSQMNEDDQTE</sequence>
<evidence type="ECO:0000256" key="1">
    <source>
        <dbReference type="SAM" id="MobiDB-lite"/>
    </source>
</evidence>
<feature type="region of interest" description="Disordered" evidence="1">
    <location>
        <begin position="544"/>
        <end position="573"/>
    </location>
</feature>